<protein>
    <submittedName>
        <fullName evidence="3">Stage III sporulation protein AG</fullName>
    </submittedName>
</protein>
<dbReference type="RefSeq" id="WP_246563116.1">
    <property type="nucleotide sequence ID" value="NZ_BOSE01000001.1"/>
</dbReference>
<gene>
    <name evidence="3" type="primary">spoIIIAG</name>
    <name evidence="3" type="ORF">J40TS1_09030</name>
</gene>
<dbReference type="Proteomes" id="UP000683139">
    <property type="component" value="Unassembled WGS sequence"/>
</dbReference>
<keyword evidence="2" id="KW-1133">Transmembrane helix</keyword>
<proteinExistence type="predicted"/>
<sequence>MGNWYASFEKLIGGGPGGKKRLTVVRMLIIVGAVGIFFMLIQSYLPFKRIETIEQLPQPELGSEEVFKGGASSDSPFASIEATLEDRLKEMLEKMVGVGKVDVMITVESTEEKVVERNVNSSESTTDETDRNGGKRHMTTVTSDGQVVLYQATDGQQPLITKVINPRIRGVLIVAEGAEDAAVRKLIIQAVEKGMNVVPTRISVVPSKKS</sequence>
<dbReference type="AlphaFoldDB" id="A0A920CVT0"/>
<evidence type="ECO:0000313" key="4">
    <source>
        <dbReference type="Proteomes" id="UP000683139"/>
    </source>
</evidence>
<keyword evidence="4" id="KW-1185">Reference proteome</keyword>
<organism evidence="3 4">
    <name type="scientific">Paenibacillus montaniterrae</name>
    <dbReference type="NCBI Taxonomy" id="429341"/>
    <lineage>
        <taxon>Bacteria</taxon>
        <taxon>Bacillati</taxon>
        <taxon>Bacillota</taxon>
        <taxon>Bacilli</taxon>
        <taxon>Bacillales</taxon>
        <taxon>Paenibacillaceae</taxon>
        <taxon>Paenibacillus</taxon>
    </lineage>
</organism>
<dbReference type="InterPro" id="IPR014195">
    <property type="entry name" value="Spore_III_AG"/>
</dbReference>
<name>A0A920CVT0_9BACL</name>
<evidence type="ECO:0000256" key="1">
    <source>
        <dbReference type="SAM" id="MobiDB-lite"/>
    </source>
</evidence>
<dbReference type="EMBL" id="BOSE01000001">
    <property type="protein sequence ID" value="GIP15261.1"/>
    <property type="molecule type" value="Genomic_DNA"/>
</dbReference>
<accession>A0A920CVT0</accession>
<reference evidence="3" key="1">
    <citation type="submission" date="2021-03" db="EMBL/GenBank/DDBJ databases">
        <title>Antimicrobial resistance genes in bacteria isolated from Japanese honey, and their potential for conferring macrolide and lincosamide resistance in the American foulbrood pathogen Paenibacillus larvae.</title>
        <authorList>
            <person name="Okamoto M."/>
            <person name="Kumagai M."/>
            <person name="Kanamori H."/>
            <person name="Takamatsu D."/>
        </authorList>
    </citation>
    <scope>NUCLEOTIDE SEQUENCE</scope>
    <source>
        <strain evidence="3">J40TS1</strain>
    </source>
</reference>
<comment type="caution">
    <text evidence="3">The sequence shown here is derived from an EMBL/GenBank/DDBJ whole genome shotgun (WGS) entry which is preliminary data.</text>
</comment>
<dbReference type="NCBIfam" id="TIGR02830">
    <property type="entry name" value="spore_III_AG"/>
    <property type="match status" value="1"/>
</dbReference>
<keyword evidence="2" id="KW-0472">Membrane</keyword>
<evidence type="ECO:0000256" key="2">
    <source>
        <dbReference type="SAM" id="Phobius"/>
    </source>
</evidence>
<feature type="transmembrane region" description="Helical" evidence="2">
    <location>
        <begin position="24"/>
        <end position="45"/>
    </location>
</feature>
<evidence type="ECO:0000313" key="3">
    <source>
        <dbReference type="EMBL" id="GIP15261.1"/>
    </source>
</evidence>
<feature type="region of interest" description="Disordered" evidence="1">
    <location>
        <begin position="116"/>
        <end position="138"/>
    </location>
</feature>
<keyword evidence="2" id="KW-0812">Transmembrane</keyword>